<evidence type="ECO:0000256" key="6">
    <source>
        <dbReference type="ARBA" id="ARBA00023163"/>
    </source>
</evidence>
<feature type="domain" description="Zn(2)-C6 fungal-type" evidence="9">
    <location>
        <begin position="34"/>
        <end position="63"/>
    </location>
</feature>
<dbReference type="CDD" id="cd12148">
    <property type="entry name" value="fungal_TF_MHR"/>
    <property type="match status" value="1"/>
</dbReference>
<evidence type="ECO:0000313" key="10">
    <source>
        <dbReference type="EMBL" id="KAL0082859.1"/>
    </source>
</evidence>
<dbReference type="SUPFAM" id="SSF57701">
    <property type="entry name" value="Zn2/Cys6 DNA-binding domain"/>
    <property type="match status" value="1"/>
</dbReference>
<dbReference type="CDD" id="cd00067">
    <property type="entry name" value="GAL4"/>
    <property type="match status" value="1"/>
</dbReference>
<feature type="region of interest" description="Disordered" evidence="8">
    <location>
        <begin position="1"/>
        <end position="26"/>
    </location>
</feature>
<feature type="region of interest" description="Disordered" evidence="8">
    <location>
        <begin position="61"/>
        <end position="105"/>
    </location>
</feature>
<comment type="subcellular location">
    <subcellularLocation>
        <location evidence="1">Nucleus</location>
    </subcellularLocation>
</comment>
<feature type="compositionally biased region" description="Basic and acidic residues" evidence="8">
    <location>
        <begin position="8"/>
        <end position="17"/>
    </location>
</feature>
<evidence type="ECO:0000256" key="4">
    <source>
        <dbReference type="ARBA" id="ARBA00023015"/>
    </source>
</evidence>
<protein>
    <recommendedName>
        <fullName evidence="9">Zn(2)-C6 fungal-type domain-containing protein</fullName>
    </recommendedName>
</protein>
<gene>
    <name evidence="10" type="ORF">J3Q64DRAFT_1863673</name>
</gene>
<name>A0ABR3AX24_PHYBL</name>
<dbReference type="PANTHER" id="PTHR31313">
    <property type="entry name" value="TY1 ENHANCER ACTIVATOR"/>
    <property type="match status" value="1"/>
</dbReference>
<feature type="compositionally biased region" description="Low complexity" evidence="8">
    <location>
        <begin position="802"/>
        <end position="837"/>
    </location>
</feature>
<keyword evidence="11" id="KW-1185">Reference proteome</keyword>
<feature type="compositionally biased region" description="Low complexity" evidence="8">
    <location>
        <begin position="86"/>
        <end position="105"/>
    </location>
</feature>
<dbReference type="SMART" id="SM00066">
    <property type="entry name" value="GAL4"/>
    <property type="match status" value="1"/>
</dbReference>
<comment type="caution">
    <text evidence="10">The sequence shown here is derived from an EMBL/GenBank/DDBJ whole genome shotgun (WGS) entry which is preliminary data.</text>
</comment>
<keyword evidence="4" id="KW-0805">Transcription regulation</keyword>
<dbReference type="EMBL" id="JBCLYO010000014">
    <property type="protein sequence ID" value="KAL0082859.1"/>
    <property type="molecule type" value="Genomic_DNA"/>
</dbReference>
<evidence type="ECO:0000256" key="3">
    <source>
        <dbReference type="ARBA" id="ARBA00022833"/>
    </source>
</evidence>
<evidence type="ECO:0000256" key="1">
    <source>
        <dbReference type="ARBA" id="ARBA00004123"/>
    </source>
</evidence>
<evidence type="ECO:0000256" key="2">
    <source>
        <dbReference type="ARBA" id="ARBA00022723"/>
    </source>
</evidence>
<dbReference type="PANTHER" id="PTHR31313:SF81">
    <property type="entry name" value="TY1 ENHANCER ACTIVATOR"/>
    <property type="match status" value="1"/>
</dbReference>
<keyword evidence="3" id="KW-0862">Zinc</keyword>
<dbReference type="InterPro" id="IPR001138">
    <property type="entry name" value="Zn2Cys6_DnaBD"/>
</dbReference>
<evidence type="ECO:0000256" key="8">
    <source>
        <dbReference type="SAM" id="MobiDB-lite"/>
    </source>
</evidence>
<dbReference type="PROSITE" id="PS00463">
    <property type="entry name" value="ZN2_CY6_FUNGAL_1"/>
    <property type="match status" value="1"/>
</dbReference>
<evidence type="ECO:0000256" key="7">
    <source>
        <dbReference type="ARBA" id="ARBA00023242"/>
    </source>
</evidence>
<dbReference type="InterPro" id="IPR051615">
    <property type="entry name" value="Transcr_Regulatory_Elem"/>
</dbReference>
<organism evidence="10 11">
    <name type="scientific">Phycomyces blakesleeanus</name>
    <dbReference type="NCBI Taxonomy" id="4837"/>
    <lineage>
        <taxon>Eukaryota</taxon>
        <taxon>Fungi</taxon>
        <taxon>Fungi incertae sedis</taxon>
        <taxon>Mucoromycota</taxon>
        <taxon>Mucoromycotina</taxon>
        <taxon>Mucoromycetes</taxon>
        <taxon>Mucorales</taxon>
        <taxon>Phycomycetaceae</taxon>
        <taxon>Phycomyces</taxon>
    </lineage>
</organism>
<dbReference type="InterPro" id="IPR007219">
    <property type="entry name" value="XnlR_reg_dom"/>
</dbReference>
<evidence type="ECO:0000259" key="9">
    <source>
        <dbReference type="PROSITE" id="PS50048"/>
    </source>
</evidence>
<dbReference type="Pfam" id="PF04082">
    <property type="entry name" value="Fungal_trans"/>
    <property type="match status" value="1"/>
</dbReference>
<feature type="compositionally biased region" description="Low complexity" evidence="8">
    <location>
        <begin position="563"/>
        <end position="591"/>
    </location>
</feature>
<feature type="compositionally biased region" description="Basic residues" evidence="8">
    <location>
        <begin position="782"/>
        <end position="801"/>
    </location>
</feature>
<keyword evidence="2" id="KW-0479">Metal-binding</keyword>
<keyword evidence="6" id="KW-0804">Transcription</keyword>
<accession>A0ABR3AX24</accession>
<dbReference type="Proteomes" id="UP001448207">
    <property type="component" value="Unassembled WGS sequence"/>
</dbReference>
<keyword evidence="7" id="KW-0539">Nucleus</keyword>
<dbReference type="InterPro" id="IPR036864">
    <property type="entry name" value="Zn2-C6_fun-type_DNA-bd_sf"/>
</dbReference>
<keyword evidence="5" id="KW-0238">DNA-binding</keyword>
<evidence type="ECO:0000313" key="11">
    <source>
        <dbReference type="Proteomes" id="UP001448207"/>
    </source>
</evidence>
<dbReference type="Pfam" id="PF00172">
    <property type="entry name" value="Zn_clus"/>
    <property type="match status" value="1"/>
</dbReference>
<evidence type="ECO:0000256" key="5">
    <source>
        <dbReference type="ARBA" id="ARBA00023125"/>
    </source>
</evidence>
<dbReference type="Gene3D" id="4.10.240.10">
    <property type="entry name" value="Zn(2)-C6 fungal-type DNA-binding domain"/>
    <property type="match status" value="1"/>
</dbReference>
<sequence length="903" mass="101776">MSPQTELIKPKDQKDLLHSTQPGPRQKRFKVGRACYTCRVKKIKCDGVHPCMQCKARRRPCSFSKDGTEQDDHDSDFSPPENSPNLKTHTPTSTPSSPSKDSTLLPISTSKRIASILEIVEQNNNSLVDKWRLSKTFEKDINRPPPPHYQGSVPVVSRAMQQQLLHLYFKHCYAVMPFVPKRTFFDLLESKASFVTPLLLGAMFAHAAQHLDEERVSRSNTFFKQTKSLVDDFLDAPRLSTVVALLRMSADLGLMKRSYAETYHNQPQKRQQLQQTSENEKELRKRVCWGCYCLDKLQNICTGQPWMMRAKDIELEMPLLQPGDDVEEHRVLEGFVAYIRLMRIAERVLQPDLPSQTVRAIVRTQEHEQLVVNFDNELLSWLQSLSPQLQWTPLPSHALPSHAALFPTEAPPNSMVGHLHLVYNLVELSLLRPDEYSLAKTAHQRCTVVAGSLTQLTSLLAAQHNLLFSFSLACNATILATKVHLRNCSDTRPEISRRATRLFKRSLQSLLTLSRYWVDTNMDHFIDSLDSSLIVQEHISTPKDMTGITWTSEQTPSPPPHSHPSAATTTATVTATTSNTSNNNANTSSTTRQKLSPALEDCVYIHDAEINAAQVLSCTFHPPHWRAPASVSISASDSAPGLPTTNLTTAPSSNPLDFLTVDDDSWVKSVDMAASSSAAAASVGADDYLFKARSLFDRTGTDARTPGELLMATSANNNHLVDFVTHMDKGINKARRAGGMMRSSWHNHNTHNDPMMYSLWPETTIDSSTDTSNQQQNQQLHQHQHQHQHQNQNNHHHHHQHQQNQQNQNQNQNQNQQQQQQQQQQNQHHAQQSHQQQAPPVFHYQPSYMNIGLGVYASAHQHRDDVIRQHFSVDTSTPMVRPVVLTHQGQVVVSNVVGDTSHP</sequence>
<dbReference type="PROSITE" id="PS50048">
    <property type="entry name" value="ZN2_CY6_FUNGAL_2"/>
    <property type="match status" value="1"/>
</dbReference>
<feature type="region of interest" description="Disordered" evidence="8">
    <location>
        <begin position="763"/>
        <end position="837"/>
    </location>
</feature>
<proteinExistence type="predicted"/>
<reference evidence="10 11" key="1">
    <citation type="submission" date="2024-04" db="EMBL/GenBank/DDBJ databases">
        <title>Symmetric and asymmetric DNA N6-adenine methylation regulates different biological responses in Mucorales.</title>
        <authorList>
            <consortium name="Lawrence Berkeley National Laboratory"/>
            <person name="Lax C."/>
            <person name="Mondo S.J."/>
            <person name="Osorio-Concepcion M."/>
            <person name="Muszewska A."/>
            <person name="Corrochano-Luque M."/>
            <person name="Gutierrez G."/>
            <person name="Riley R."/>
            <person name="Lipzen A."/>
            <person name="Guo J."/>
            <person name="Hundley H."/>
            <person name="Amirebrahimi M."/>
            <person name="Ng V."/>
            <person name="Lorenzo-Gutierrez D."/>
            <person name="Binder U."/>
            <person name="Yang J."/>
            <person name="Song Y."/>
            <person name="Canovas D."/>
            <person name="Navarro E."/>
            <person name="Freitag M."/>
            <person name="Gabaldon T."/>
            <person name="Grigoriev I.V."/>
            <person name="Corrochano L.M."/>
            <person name="Nicolas F.E."/>
            <person name="Garre V."/>
        </authorList>
    </citation>
    <scope>NUCLEOTIDE SEQUENCE [LARGE SCALE GENOMIC DNA]</scope>
    <source>
        <strain evidence="10 11">L51</strain>
    </source>
</reference>
<feature type="region of interest" description="Disordered" evidence="8">
    <location>
        <begin position="545"/>
        <end position="593"/>
    </location>
</feature>